<dbReference type="AlphaFoldDB" id="A0A1W1DT76"/>
<dbReference type="InterPro" id="IPR008266">
    <property type="entry name" value="Tyr_kinase_AS"/>
</dbReference>
<evidence type="ECO:0008006" key="2">
    <source>
        <dbReference type="Google" id="ProtNLM"/>
    </source>
</evidence>
<dbReference type="InterPro" id="IPR011009">
    <property type="entry name" value="Kinase-like_dom_sf"/>
</dbReference>
<gene>
    <name evidence="1" type="ORF">MNB_SUP05-SYMBIONT-4-1173</name>
</gene>
<protein>
    <recommendedName>
        <fullName evidence="2">Protein kinase domain-containing protein</fullName>
    </recommendedName>
</protein>
<sequence length="243" mass="28720">MVKQQLIDARYQPLVDEIECYFAQSNVVLQDDRNTIKEVVFERETLVVKSYKKLGWLRGVIYTYLEKSKACRAYEYGLRIAEFTPEVIARIEYFQPLIGKSYFICRKFEADFDIRRPLLEVGFSDRVPIFQQFAAFVYQLHQNHIFHQDLSPGNVLIEKNQQGYVFKIIDINRMCFKTLNIQQCAKNFNKLWADDTDLSVMLKAYAKLAQFDEVSFVQLGVKYNQQNKARKIRKRNIKRVLGL</sequence>
<reference evidence="1" key="1">
    <citation type="submission" date="2016-10" db="EMBL/GenBank/DDBJ databases">
        <authorList>
            <person name="de Groot N.N."/>
        </authorList>
    </citation>
    <scope>NUCLEOTIDE SEQUENCE</scope>
</reference>
<dbReference type="Gene3D" id="1.10.510.10">
    <property type="entry name" value="Transferase(Phosphotransferase) domain 1"/>
    <property type="match status" value="1"/>
</dbReference>
<organism evidence="1">
    <name type="scientific">hydrothermal vent metagenome</name>
    <dbReference type="NCBI Taxonomy" id="652676"/>
    <lineage>
        <taxon>unclassified sequences</taxon>
        <taxon>metagenomes</taxon>
        <taxon>ecological metagenomes</taxon>
    </lineage>
</organism>
<evidence type="ECO:0000313" key="1">
    <source>
        <dbReference type="EMBL" id="SFV84968.1"/>
    </source>
</evidence>
<dbReference type="SUPFAM" id="SSF56112">
    <property type="entry name" value="Protein kinase-like (PK-like)"/>
    <property type="match status" value="1"/>
</dbReference>
<dbReference type="PROSITE" id="PS00109">
    <property type="entry name" value="PROTEIN_KINASE_TYR"/>
    <property type="match status" value="1"/>
</dbReference>
<name>A0A1W1DT76_9ZZZZ</name>
<dbReference type="EMBL" id="FPHY01000006">
    <property type="protein sequence ID" value="SFV84968.1"/>
    <property type="molecule type" value="Genomic_DNA"/>
</dbReference>
<accession>A0A1W1DT76</accession>
<proteinExistence type="predicted"/>
<dbReference type="Pfam" id="PF06293">
    <property type="entry name" value="Kdo"/>
    <property type="match status" value="1"/>
</dbReference>
<dbReference type="GO" id="GO:0004672">
    <property type="term" value="F:protein kinase activity"/>
    <property type="evidence" value="ECO:0007669"/>
    <property type="project" value="InterPro"/>
</dbReference>